<dbReference type="InterPro" id="IPR010493">
    <property type="entry name" value="Ser_AcTrfase_N"/>
</dbReference>
<reference evidence="6 7" key="1">
    <citation type="submission" date="2019-03" db="EMBL/GenBank/DDBJ databases">
        <title>Genomic Encyclopedia of Archaeal and Bacterial Type Strains, Phase II (KMG-II): from individual species to whole genera.</title>
        <authorList>
            <person name="Goeker M."/>
        </authorList>
    </citation>
    <scope>NUCLEOTIDE SEQUENCE [LARGE SCALE GENOMIC DNA]</scope>
    <source>
        <strain evidence="6 7">DSM 19035</strain>
    </source>
</reference>
<evidence type="ECO:0000256" key="2">
    <source>
        <dbReference type="ARBA" id="ARBA00022605"/>
    </source>
</evidence>
<dbReference type="InterPro" id="IPR042122">
    <property type="entry name" value="Ser_AcTrfase_N_sf"/>
</dbReference>
<comment type="caution">
    <text evidence="6">The sequence shown here is derived from an EMBL/GenBank/DDBJ whole genome shotgun (WGS) entry which is preliminary data.</text>
</comment>
<dbReference type="NCBIfam" id="NF041874">
    <property type="entry name" value="EPS_EpsC"/>
    <property type="match status" value="1"/>
</dbReference>
<keyword evidence="4" id="KW-0012">Acyltransferase</keyword>
<dbReference type="InterPro" id="IPR011004">
    <property type="entry name" value="Trimer_LpxA-like_sf"/>
</dbReference>
<dbReference type="InterPro" id="IPR053376">
    <property type="entry name" value="Serine_acetyltransferase"/>
</dbReference>
<dbReference type="CDD" id="cd03354">
    <property type="entry name" value="LbH_SAT"/>
    <property type="match status" value="1"/>
</dbReference>
<evidence type="ECO:0000313" key="7">
    <source>
        <dbReference type="Proteomes" id="UP000295620"/>
    </source>
</evidence>
<dbReference type="GO" id="GO:0006535">
    <property type="term" value="P:cysteine biosynthetic process from serine"/>
    <property type="evidence" value="ECO:0007669"/>
    <property type="project" value="InterPro"/>
</dbReference>
<feature type="domain" description="Serine acetyltransferase N-terminal" evidence="5">
    <location>
        <begin position="71"/>
        <end position="126"/>
    </location>
</feature>
<evidence type="ECO:0000256" key="1">
    <source>
        <dbReference type="ARBA" id="ARBA00018522"/>
    </source>
</evidence>
<evidence type="ECO:0000256" key="4">
    <source>
        <dbReference type="ARBA" id="ARBA00023315"/>
    </source>
</evidence>
<organism evidence="6 7">
    <name type="scientific">Pedobacter metabolipauper</name>
    <dbReference type="NCBI Taxonomy" id="425513"/>
    <lineage>
        <taxon>Bacteria</taxon>
        <taxon>Pseudomonadati</taxon>
        <taxon>Bacteroidota</taxon>
        <taxon>Sphingobacteriia</taxon>
        <taxon>Sphingobacteriales</taxon>
        <taxon>Sphingobacteriaceae</taxon>
        <taxon>Pedobacter</taxon>
    </lineage>
</organism>
<dbReference type="PANTHER" id="PTHR42811">
    <property type="entry name" value="SERINE ACETYLTRANSFERASE"/>
    <property type="match status" value="1"/>
</dbReference>
<gene>
    <name evidence="6" type="ORF">ATK78_0725</name>
</gene>
<keyword evidence="2" id="KW-0028">Amino-acid biosynthesis</keyword>
<keyword evidence="3 6" id="KW-0808">Transferase</keyword>
<accession>A0A4R6SZR6</accession>
<dbReference type="GO" id="GO:0009001">
    <property type="term" value="F:serine O-acetyltransferase activity"/>
    <property type="evidence" value="ECO:0007669"/>
    <property type="project" value="InterPro"/>
</dbReference>
<dbReference type="Proteomes" id="UP000295620">
    <property type="component" value="Unassembled WGS sequence"/>
</dbReference>
<dbReference type="SUPFAM" id="SSF51161">
    <property type="entry name" value="Trimeric LpxA-like enzymes"/>
    <property type="match status" value="1"/>
</dbReference>
<name>A0A4R6SZR6_9SPHI</name>
<sequence>MMKEEFYLHIYEKQDLTDAVPANAVISDWALNVLNLMFPARTNVKKQSLEKIRSSFTRLENELTALLNATKACSDTDNCGIAKTFFSNLPELYRVMNTDITAIYNGDPAAKSEFEIVRAYPGFLAISLFRIAHALLKLHIPLIPRILTEYVHSITGIDIHPGAILGEYLYIDHGTGIVIGETTIIGAHVKLYQGVTLGALSVEKFMTDTKRHPTIEDHVIIYSGATILGGDTVVGTGCIIGGNVWLTKSVPAGSTVYHQPELRFTESRKTN</sequence>
<keyword evidence="7" id="KW-1185">Reference proteome</keyword>
<evidence type="ECO:0000259" key="5">
    <source>
        <dbReference type="Pfam" id="PF06426"/>
    </source>
</evidence>
<evidence type="ECO:0000256" key="3">
    <source>
        <dbReference type="ARBA" id="ARBA00022679"/>
    </source>
</evidence>
<dbReference type="GO" id="GO:0005737">
    <property type="term" value="C:cytoplasm"/>
    <property type="evidence" value="ECO:0007669"/>
    <property type="project" value="InterPro"/>
</dbReference>
<dbReference type="Gene3D" id="1.10.3130.10">
    <property type="entry name" value="serine acetyltransferase, domain 1"/>
    <property type="match status" value="1"/>
</dbReference>
<dbReference type="Pfam" id="PF06426">
    <property type="entry name" value="SATase_N"/>
    <property type="match status" value="1"/>
</dbReference>
<evidence type="ECO:0000313" key="6">
    <source>
        <dbReference type="EMBL" id="TDQ11602.1"/>
    </source>
</evidence>
<dbReference type="Gene3D" id="2.160.10.10">
    <property type="entry name" value="Hexapeptide repeat proteins"/>
    <property type="match status" value="1"/>
</dbReference>
<dbReference type="EMBL" id="SNYC01000003">
    <property type="protein sequence ID" value="TDQ11602.1"/>
    <property type="molecule type" value="Genomic_DNA"/>
</dbReference>
<protein>
    <recommendedName>
        <fullName evidence="1">Serine acetyltransferase</fullName>
    </recommendedName>
</protein>
<dbReference type="AlphaFoldDB" id="A0A4R6SZR6"/>
<proteinExistence type="predicted"/>
<dbReference type="InterPro" id="IPR045304">
    <property type="entry name" value="LbH_SAT"/>
</dbReference>